<comment type="subcellular location">
    <subcellularLocation>
        <location evidence="1">Nucleus</location>
    </subcellularLocation>
</comment>
<dbReference type="SUPFAM" id="SSF51445">
    <property type="entry name" value="(Trans)glycosidases"/>
    <property type="match status" value="1"/>
</dbReference>
<reference evidence="9" key="1">
    <citation type="journal article" date="2009" name="Rice">
        <title>De Novo Next Generation Sequencing of Plant Genomes.</title>
        <authorList>
            <person name="Rounsley S."/>
            <person name="Marri P.R."/>
            <person name="Yu Y."/>
            <person name="He R."/>
            <person name="Sisneros N."/>
            <person name="Goicoechea J.L."/>
            <person name="Lee S.J."/>
            <person name="Angelova A."/>
            <person name="Kudrna D."/>
            <person name="Luo M."/>
            <person name="Affourtit J."/>
            <person name="Desany B."/>
            <person name="Knight J."/>
            <person name="Niazi F."/>
            <person name="Egholm M."/>
            <person name="Wing R.A."/>
        </authorList>
    </citation>
    <scope>NUCLEOTIDE SEQUENCE [LARGE SCALE GENOMIC DNA]</scope>
    <source>
        <strain evidence="9">cv. IRGC 105608</strain>
    </source>
</reference>
<keyword evidence="5" id="KW-0238">DNA-binding</keyword>
<sequence>MEQIHGARRPSANLLPPFPATDVEGALTFKGLYAPLDIISDRAIDVSSYRCNIWYFIAVHKCLGLYSENGQYCTNVDRLCTLYISLKKEYGWSSAVKRMPLDFLGGEKFQEAADNYVRPLLTKGVPSLFSDLSPLYEQPGKVYSSLLADFFVKNSNRAVFEIELKWYRIEAKQGKLNYKDSDELLEFFQKRSILTGHPPDGCYSKPFAKPVVKALPPEIVASCNGYHGKYLTLVTRHNKPVNVRLEKIGQSFYICKGWKKFVELTGLRVGQCIRFSVSSPSTLDLLVLDKHGVPKLPMPASSEEHLRFKAKRSIHQNSKVMVQSHRLLSITGSTNQRTPNPSLQMISKRRYWEPFNQHDPSQIDRPLLQPKKRMDKFRPQQWHKAPHSMHFPFLRLPIEEQPSISSEYAINVV</sequence>
<dbReference type="Proteomes" id="UP000026960">
    <property type="component" value="Chromosome 4"/>
</dbReference>
<dbReference type="InterPro" id="IPR021183">
    <property type="entry name" value="NatA_aux_su"/>
</dbReference>
<feature type="domain" description="TF-B3" evidence="8">
    <location>
        <begin position="231"/>
        <end position="291"/>
    </location>
</feature>
<dbReference type="InterPro" id="IPR015300">
    <property type="entry name" value="DNA-bd_pseudobarrel_sf"/>
</dbReference>
<dbReference type="AlphaFoldDB" id="A0A0D3FU50"/>
<organism evidence="9">
    <name type="scientific">Oryza barthii</name>
    <dbReference type="NCBI Taxonomy" id="65489"/>
    <lineage>
        <taxon>Eukaryota</taxon>
        <taxon>Viridiplantae</taxon>
        <taxon>Streptophyta</taxon>
        <taxon>Embryophyta</taxon>
        <taxon>Tracheophyta</taxon>
        <taxon>Spermatophyta</taxon>
        <taxon>Magnoliopsida</taxon>
        <taxon>Liliopsida</taxon>
        <taxon>Poales</taxon>
        <taxon>Poaceae</taxon>
        <taxon>BOP clade</taxon>
        <taxon>Oryzoideae</taxon>
        <taxon>Oryzeae</taxon>
        <taxon>Oryzinae</taxon>
        <taxon>Oryza</taxon>
    </lineage>
</organism>
<dbReference type="PANTHER" id="PTHR22767:SF2">
    <property type="entry name" value="N(ALPHA)-ACETYLTRANSFERASE 15_16, ISOFORM A"/>
    <property type="match status" value="1"/>
</dbReference>
<dbReference type="STRING" id="65489.A0A0D3FU50"/>
<dbReference type="Gene3D" id="2.40.330.10">
    <property type="entry name" value="DNA-binding pseudobarrel domain"/>
    <property type="match status" value="1"/>
</dbReference>
<keyword evidence="7" id="KW-0539">Nucleus</keyword>
<dbReference type="PaxDb" id="65489-OBART04G07410.1"/>
<evidence type="ECO:0000313" key="10">
    <source>
        <dbReference type="Proteomes" id="UP000026960"/>
    </source>
</evidence>
<evidence type="ECO:0000256" key="6">
    <source>
        <dbReference type="ARBA" id="ARBA00023163"/>
    </source>
</evidence>
<dbReference type="eggNOG" id="KOG1156">
    <property type="taxonomic scope" value="Eukaryota"/>
</dbReference>
<keyword evidence="10" id="KW-1185">Reference proteome</keyword>
<keyword evidence="2" id="KW-0677">Repeat</keyword>
<evidence type="ECO:0000259" key="8">
    <source>
        <dbReference type="PROSITE" id="PS50863"/>
    </source>
</evidence>
<dbReference type="Gramene" id="OBART04G07410.1">
    <property type="protein sequence ID" value="OBART04G07410.1"/>
    <property type="gene ID" value="OBART04G07410"/>
</dbReference>
<protein>
    <recommendedName>
        <fullName evidence="8">TF-B3 domain-containing protein</fullName>
    </recommendedName>
</protein>
<dbReference type="Pfam" id="PF02362">
    <property type="entry name" value="B3"/>
    <property type="match status" value="1"/>
</dbReference>
<evidence type="ECO:0000313" key="9">
    <source>
        <dbReference type="EnsemblPlants" id="OBART04G07410.1"/>
    </source>
</evidence>
<dbReference type="Pfam" id="PF12569">
    <property type="entry name" value="NatA_aux_su"/>
    <property type="match status" value="1"/>
</dbReference>
<accession>A0A0D3FU50</accession>
<dbReference type="PROSITE" id="PS50863">
    <property type="entry name" value="B3"/>
    <property type="match status" value="1"/>
</dbReference>
<keyword evidence="3" id="KW-0802">TPR repeat</keyword>
<dbReference type="InterPro" id="IPR017853">
    <property type="entry name" value="GH"/>
</dbReference>
<reference evidence="9" key="2">
    <citation type="submission" date="2015-03" db="UniProtKB">
        <authorList>
            <consortium name="EnsemblPlants"/>
        </authorList>
    </citation>
    <scope>IDENTIFICATION</scope>
</reference>
<dbReference type="GO" id="GO:0005634">
    <property type="term" value="C:nucleus"/>
    <property type="evidence" value="ECO:0007669"/>
    <property type="project" value="UniProtKB-SubCell"/>
</dbReference>
<evidence type="ECO:0000256" key="3">
    <source>
        <dbReference type="ARBA" id="ARBA00022803"/>
    </source>
</evidence>
<dbReference type="GO" id="GO:0003677">
    <property type="term" value="F:DNA binding"/>
    <property type="evidence" value="ECO:0007669"/>
    <property type="project" value="UniProtKB-KW"/>
</dbReference>
<dbReference type="SUPFAM" id="SSF101936">
    <property type="entry name" value="DNA-binding pseudobarrel domain"/>
    <property type="match status" value="1"/>
</dbReference>
<dbReference type="GO" id="GO:0005737">
    <property type="term" value="C:cytoplasm"/>
    <property type="evidence" value="ECO:0007669"/>
    <property type="project" value="UniProtKB-ARBA"/>
</dbReference>
<dbReference type="HOGENOM" id="CLU_814751_0_0_1"/>
<dbReference type="PANTHER" id="PTHR22767">
    <property type="entry name" value="N-TERMINAL ACETYLTRANSFERASE-RELATED"/>
    <property type="match status" value="1"/>
</dbReference>
<proteinExistence type="predicted"/>
<dbReference type="EnsemblPlants" id="OBART04G07410.1">
    <property type="protein sequence ID" value="OBART04G07410.1"/>
    <property type="gene ID" value="OBART04G07410"/>
</dbReference>
<evidence type="ECO:0000256" key="5">
    <source>
        <dbReference type="ARBA" id="ARBA00023125"/>
    </source>
</evidence>
<evidence type="ECO:0000256" key="7">
    <source>
        <dbReference type="ARBA" id="ARBA00023242"/>
    </source>
</evidence>
<evidence type="ECO:0000256" key="4">
    <source>
        <dbReference type="ARBA" id="ARBA00023015"/>
    </source>
</evidence>
<name>A0A0D3FU50_9ORYZ</name>
<evidence type="ECO:0000256" key="2">
    <source>
        <dbReference type="ARBA" id="ARBA00022737"/>
    </source>
</evidence>
<keyword evidence="6" id="KW-0804">Transcription</keyword>
<dbReference type="InterPro" id="IPR003340">
    <property type="entry name" value="B3_DNA-bd"/>
</dbReference>
<keyword evidence="4" id="KW-0805">Transcription regulation</keyword>
<evidence type="ECO:0000256" key="1">
    <source>
        <dbReference type="ARBA" id="ARBA00004123"/>
    </source>
</evidence>
<dbReference type="Gene3D" id="1.25.40.1040">
    <property type="match status" value="1"/>
</dbReference>